<dbReference type="RefSeq" id="WP_282300015.1">
    <property type="nucleotide sequence ID" value="NZ_CP124616.1"/>
</dbReference>
<proteinExistence type="predicted"/>
<dbReference type="Pfam" id="PF11003">
    <property type="entry name" value="DUF2842"/>
    <property type="match status" value="1"/>
</dbReference>
<reference evidence="2 3" key="1">
    <citation type="submission" date="2023-05" db="EMBL/GenBank/DDBJ databases">
        <title>YMD87, complete Genome.</title>
        <authorList>
            <person name="Zhang J."/>
            <person name="Xu X."/>
        </authorList>
    </citation>
    <scope>NUCLEOTIDE SEQUENCE [LARGE SCALE GENOMIC DNA]</scope>
    <source>
        <strain evidence="2 3">YMD87</strain>
    </source>
</reference>
<sequence>MALSYKAKKRWSLIVLLIGLPVYVVVAVTLADWLRRVLETPPMILELVVFVVLGFLWMLPLRSVFLGVGQPDPDEKE</sequence>
<protein>
    <submittedName>
        <fullName evidence="2">DUF2842 domain-containing protein</fullName>
    </submittedName>
</protein>
<dbReference type="EMBL" id="CP124616">
    <property type="protein sequence ID" value="WGW03379.1"/>
    <property type="molecule type" value="Genomic_DNA"/>
</dbReference>
<keyword evidence="1" id="KW-0812">Transmembrane</keyword>
<keyword evidence="1" id="KW-1133">Transmembrane helix</keyword>
<evidence type="ECO:0000313" key="3">
    <source>
        <dbReference type="Proteomes" id="UP001241605"/>
    </source>
</evidence>
<evidence type="ECO:0000256" key="1">
    <source>
        <dbReference type="SAM" id="Phobius"/>
    </source>
</evidence>
<name>A0ABY8QFJ2_9RHOB</name>
<accession>A0ABY8QFJ2</accession>
<feature type="transmembrane region" description="Helical" evidence="1">
    <location>
        <begin position="43"/>
        <end position="61"/>
    </location>
</feature>
<dbReference type="Proteomes" id="UP001241605">
    <property type="component" value="Chromosome"/>
</dbReference>
<keyword evidence="1" id="KW-0472">Membrane</keyword>
<organism evidence="2 3">
    <name type="scientific">Tropicibacter oceani</name>
    <dbReference type="NCBI Taxonomy" id="3058420"/>
    <lineage>
        <taxon>Bacteria</taxon>
        <taxon>Pseudomonadati</taxon>
        <taxon>Pseudomonadota</taxon>
        <taxon>Alphaproteobacteria</taxon>
        <taxon>Rhodobacterales</taxon>
        <taxon>Roseobacteraceae</taxon>
        <taxon>Tropicibacter</taxon>
    </lineage>
</organism>
<feature type="transmembrane region" description="Helical" evidence="1">
    <location>
        <begin position="12"/>
        <end position="31"/>
    </location>
</feature>
<keyword evidence="3" id="KW-1185">Reference proteome</keyword>
<evidence type="ECO:0000313" key="2">
    <source>
        <dbReference type="EMBL" id="WGW03379.1"/>
    </source>
</evidence>
<dbReference type="InterPro" id="IPR021265">
    <property type="entry name" value="DUF2842"/>
</dbReference>
<gene>
    <name evidence="2" type="ORF">QF118_15820</name>
</gene>